<dbReference type="AlphaFoldDB" id="A0A841JTT2"/>
<feature type="signal peptide" evidence="2">
    <location>
        <begin position="1"/>
        <end position="29"/>
    </location>
</feature>
<accession>A0A841JTT2</accession>
<dbReference type="EMBL" id="JACHEK010000005">
    <property type="protein sequence ID" value="MBB6144746.1"/>
    <property type="molecule type" value="Genomic_DNA"/>
</dbReference>
<dbReference type="Proteomes" id="UP000538666">
    <property type="component" value="Unassembled WGS sequence"/>
</dbReference>
<proteinExistence type="predicted"/>
<evidence type="ECO:0000313" key="5">
    <source>
        <dbReference type="Proteomes" id="UP000538666"/>
    </source>
</evidence>
<organism evidence="4 5">
    <name type="scientific">Silvibacterium bohemicum</name>
    <dbReference type="NCBI Taxonomy" id="1577686"/>
    <lineage>
        <taxon>Bacteria</taxon>
        <taxon>Pseudomonadati</taxon>
        <taxon>Acidobacteriota</taxon>
        <taxon>Terriglobia</taxon>
        <taxon>Terriglobales</taxon>
        <taxon>Acidobacteriaceae</taxon>
        <taxon>Silvibacterium</taxon>
    </lineage>
</organism>
<dbReference type="OrthoDB" id="97893at2"/>
<dbReference type="RefSeq" id="WP_082125517.1">
    <property type="nucleotide sequence ID" value="NZ_JACHEK010000005.1"/>
</dbReference>
<reference evidence="4 5" key="1">
    <citation type="submission" date="2020-08" db="EMBL/GenBank/DDBJ databases">
        <title>Genomic Encyclopedia of Type Strains, Phase IV (KMG-IV): sequencing the most valuable type-strain genomes for metagenomic binning, comparative biology and taxonomic classification.</title>
        <authorList>
            <person name="Goeker M."/>
        </authorList>
    </citation>
    <scope>NUCLEOTIDE SEQUENCE [LARGE SCALE GENOMIC DNA]</scope>
    <source>
        <strain evidence="4 5">DSM 103733</strain>
    </source>
</reference>
<feature type="region of interest" description="Disordered" evidence="1">
    <location>
        <begin position="930"/>
        <end position="952"/>
    </location>
</feature>
<gene>
    <name evidence="4" type="ORF">HNQ77_002702</name>
</gene>
<evidence type="ECO:0000256" key="2">
    <source>
        <dbReference type="SAM" id="SignalP"/>
    </source>
</evidence>
<protein>
    <recommendedName>
        <fullName evidence="3">TonB-dependent transporter Oar-like beta-barrel domain-containing protein</fullName>
    </recommendedName>
</protein>
<dbReference type="Pfam" id="PF25183">
    <property type="entry name" value="OMP_b-brl_4"/>
    <property type="match status" value="1"/>
</dbReference>
<dbReference type="Pfam" id="PF13620">
    <property type="entry name" value="CarboxypepD_reg"/>
    <property type="match status" value="1"/>
</dbReference>
<dbReference type="InterPro" id="IPR008969">
    <property type="entry name" value="CarboxyPept-like_regulatory"/>
</dbReference>
<keyword evidence="2" id="KW-0732">Signal</keyword>
<dbReference type="SUPFAM" id="SSF49464">
    <property type="entry name" value="Carboxypeptidase regulatory domain-like"/>
    <property type="match status" value="1"/>
</dbReference>
<dbReference type="SUPFAM" id="SSF56935">
    <property type="entry name" value="Porins"/>
    <property type="match status" value="1"/>
</dbReference>
<dbReference type="Gene3D" id="2.60.40.1120">
    <property type="entry name" value="Carboxypeptidase-like, regulatory domain"/>
    <property type="match status" value="1"/>
</dbReference>
<dbReference type="InterPro" id="IPR057601">
    <property type="entry name" value="Oar-like_b-barrel"/>
</dbReference>
<evidence type="ECO:0000259" key="3">
    <source>
        <dbReference type="Pfam" id="PF25183"/>
    </source>
</evidence>
<sequence length="1155" mass="123751">MQRNKRRISSLISFFLSAGLCLSSGLASAQTQTTGSITGRLTDSSGAVISSANVTLTSRATATQSRTTTDQTGNYRFNLLPPGTYELRFSAAGFKTGVPGDVTVTVTETSTVSLSLLPGQQQETVQVLASAQSLQTENATLGTTVQGSTIQSLPLTERNYTQILTLSPGVAGNVNDAAQLGRGTIDVYVNGASNISNNFVMDGADINNFGSGRGGDFVQQGGIPIPNPDAIEEFRIQTTLYDAGFGRDAGANVEVITKTGTNRFHGAAWEFFRNNKLNANDAFLISQGLPRPDMKQNQFGAAIGGPIVRDRVFFFGSYQGTRQINGLSPSSFSSNTLPALTSDRSAAAIGSIFCNQPTQFGGVQVSCDGTNINPVSLSLLNLKNADGSYLVPSPRTATAGSPYGFSSYSIPGNFTEDQVLVNTDYQLSEKHRLSERYFYSRDPQLDPFSSCSPGCPPGFALKTQFTNDTGLLKLTSALTPNFLNEGFVAFIRNTGVLNSQSSITDSSLGIAPGDPGFPFLPVTIIQGLFSLGGGFNDFSNSAVNTYQASDQISWSHGRHNIRAGYEFERQIFNFEDPGPRRGELEFLTFSDFLLGQSAAQNGSGQSNIFLSYGIAGDIVKDFRAVDMASFVQDDFKIRPNLTLNYGLRWEINSNISENGGRISNVFPQLVAQTPATAAGTYAGYVIPSNFPSSVSVPTGIDRLSGKSVTNQDMPLHNFGPRFGFAWQPGNSSRTAVRGGYGVYYTRPNGNATLQVLTSPPFVSIRELIGAGNGAATFQNPYNPAPVPGSFQARTPTSQLAADIIADNYDSPMTQQYNLDVQQQLSQSTVFDLAYVGTRATRLLEGRNINEAVLASSSDPVNGVTTNTVANAFERVPYTGFAPGGLTRIESYGTSMYNSMQVNLRRQMSHGVLVQAAYTWSKAMTDVQGSGENAVFEGGSGDSNNSDDRRQRYGPAAFDRTNRVVLAYRWELPQLHEGNGILRQAVNGWAVSGVTTIQSGDRLTITDATAGSIYGSVSTARAQLSPGITNDNIETKGSLRNRLSSYFNDDAFCTTSAANPNPNCGLPIIGDGTGYGNSSVGVVRGPEQNNTDLTVSRVFKLFSEKRTLDFRGEFFNAFNHVQYADPATAYGAANFGFIQSTSVAPRIIQLAAKIQF</sequence>
<evidence type="ECO:0000256" key="1">
    <source>
        <dbReference type="SAM" id="MobiDB-lite"/>
    </source>
</evidence>
<keyword evidence="5" id="KW-1185">Reference proteome</keyword>
<feature type="domain" description="TonB-dependent transporter Oar-like beta-barrel" evidence="3">
    <location>
        <begin position="256"/>
        <end position="1148"/>
    </location>
</feature>
<comment type="caution">
    <text evidence="4">The sequence shown here is derived from an EMBL/GenBank/DDBJ whole genome shotgun (WGS) entry which is preliminary data.</text>
</comment>
<feature type="chain" id="PRO_5032634998" description="TonB-dependent transporter Oar-like beta-barrel domain-containing protein" evidence="2">
    <location>
        <begin position="30"/>
        <end position="1155"/>
    </location>
</feature>
<name>A0A841JTT2_9BACT</name>
<evidence type="ECO:0000313" key="4">
    <source>
        <dbReference type="EMBL" id="MBB6144746.1"/>
    </source>
</evidence>